<feature type="short sequence motif" description="DGA/G" evidence="4">
    <location>
        <begin position="221"/>
        <end position="223"/>
    </location>
</feature>
<dbReference type="InterPro" id="IPR016035">
    <property type="entry name" value="Acyl_Trfase/lysoPLipase"/>
</dbReference>
<evidence type="ECO:0000256" key="4">
    <source>
        <dbReference type="PROSITE-ProRule" id="PRU01161"/>
    </source>
</evidence>
<dbReference type="InterPro" id="IPR002641">
    <property type="entry name" value="PNPLA_dom"/>
</dbReference>
<dbReference type="InterPro" id="IPR050301">
    <property type="entry name" value="NTE"/>
</dbReference>
<organism evidence="6 7">
    <name type="scientific">Roseateles asaccharophilus</name>
    <dbReference type="NCBI Taxonomy" id="582607"/>
    <lineage>
        <taxon>Bacteria</taxon>
        <taxon>Pseudomonadati</taxon>
        <taxon>Pseudomonadota</taxon>
        <taxon>Betaproteobacteria</taxon>
        <taxon>Burkholderiales</taxon>
        <taxon>Sphaerotilaceae</taxon>
        <taxon>Roseateles</taxon>
    </lineage>
</organism>
<accession>A0A4R6N8H4</accession>
<name>A0A4R6N8H4_9BURK</name>
<evidence type="ECO:0000256" key="2">
    <source>
        <dbReference type="ARBA" id="ARBA00022963"/>
    </source>
</evidence>
<gene>
    <name evidence="6" type="ORF">DFR39_103242</name>
</gene>
<dbReference type="AlphaFoldDB" id="A0A4R6N8H4"/>
<evidence type="ECO:0000256" key="1">
    <source>
        <dbReference type="ARBA" id="ARBA00022801"/>
    </source>
</evidence>
<dbReference type="PANTHER" id="PTHR14226">
    <property type="entry name" value="NEUROPATHY TARGET ESTERASE/SWISS CHEESE D.MELANOGASTER"/>
    <property type="match status" value="1"/>
</dbReference>
<evidence type="ECO:0000259" key="5">
    <source>
        <dbReference type="PROSITE" id="PS51635"/>
    </source>
</evidence>
<feature type="domain" description="PNPLA" evidence="5">
    <location>
        <begin position="16"/>
        <end position="234"/>
    </location>
</feature>
<dbReference type="PROSITE" id="PS51635">
    <property type="entry name" value="PNPLA"/>
    <property type="match status" value="1"/>
</dbReference>
<feature type="short sequence motif" description="GXSXG" evidence="4">
    <location>
        <begin position="52"/>
        <end position="56"/>
    </location>
</feature>
<dbReference type="GO" id="GO:0016042">
    <property type="term" value="P:lipid catabolic process"/>
    <property type="evidence" value="ECO:0007669"/>
    <property type="project" value="UniProtKB-UniRule"/>
</dbReference>
<proteinExistence type="predicted"/>
<protein>
    <submittedName>
        <fullName evidence="6">Putative acylesterase/phospholipase RssA</fullName>
    </submittedName>
</protein>
<dbReference type="Proteomes" id="UP000295357">
    <property type="component" value="Unassembled WGS sequence"/>
</dbReference>
<sequence>MSSQRSPARPPRIGLALAGGGPLGAIYEIGALCALEDSIEGLDLRRCESFIGVSAGGFIAAGLANGLSPRELCAAFIENSGPEQDRFHPELMLRPAWEEYAQRLQQLPSLLGQALFQSLLQGRSVLAAFERLGRALPTGLLSGEALARQLHELFQRPGRSDDFRQLGKRLVLVATDLDSGEAVPFGMPGHDHVPISRAVQASAALPGLFPPVDIDGRHYVDGALKKTIHASVLLEEGLDLLICLNPLVPYAAGHQHSRIPRLVDGGLPLVLSQTLRSLIHSRLELGLKRYTLSHPQTDILLFQPDPQDAEMFMANTLSYSRRRHLAEHAFQSTRQHLRARSPSLVAQLERHGLRLHEGRLRDDSRRLVGRAGSPAAARTEAALGRLHDCLDQLEERLKP</sequence>
<feature type="active site" description="Proton acceptor" evidence="4">
    <location>
        <position position="221"/>
    </location>
</feature>
<keyword evidence="2 4" id="KW-0442">Lipid degradation</keyword>
<keyword evidence="3 4" id="KW-0443">Lipid metabolism</keyword>
<dbReference type="Pfam" id="PF01734">
    <property type="entry name" value="Patatin"/>
    <property type="match status" value="1"/>
</dbReference>
<dbReference type="EMBL" id="SNXE01000003">
    <property type="protein sequence ID" value="TDP11316.1"/>
    <property type="molecule type" value="Genomic_DNA"/>
</dbReference>
<comment type="caution">
    <text evidence="4">Lacks conserved residue(s) required for the propagation of feature annotation.</text>
</comment>
<dbReference type="OrthoDB" id="9798773at2"/>
<dbReference type="RefSeq" id="WP_133603216.1">
    <property type="nucleotide sequence ID" value="NZ_JAUFPJ010000006.1"/>
</dbReference>
<evidence type="ECO:0000256" key="3">
    <source>
        <dbReference type="ARBA" id="ARBA00023098"/>
    </source>
</evidence>
<reference evidence="6 7" key="1">
    <citation type="submission" date="2019-03" db="EMBL/GenBank/DDBJ databases">
        <title>Genomic Encyclopedia of Type Strains, Phase IV (KMG-IV): sequencing the most valuable type-strain genomes for metagenomic binning, comparative biology and taxonomic classification.</title>
        <authorList>
            <person name="Goeker M."/>
        </authorList>
    </citation>
    <scope>NUCLEOTIDE SEQUENCE [LARGE SCALE GENOMIC DNA]</scope>
    <source>
        <strain evidence="6 7">DSM 25082</strain>
    </source>
</reference>
<evidence type="ECO:0000313" key="6">
    <source>
        <dbReference type="EMBL" id="TDP11316.1"/>
    </source>
</evidence>
<keyword evidence="1 4" id="KW-0378">Hydrolase</keyword>
<dbReference type="Gene3D" id="3.40.1090.10">
    <property type="entry name" value="Cytosolic phospholipase A2 catalytic domain"/>
    <property type="match status" value="2"/>
</dbReference>
<keyword evidence="7" id="KW-1185">Reference proteome</keyword>
<feature type="active site" description="Nucleophile" evidence="4">
    <location>
        <position position="54"/>
    </location>
</feature>
<dbReference type="PANTHER" id="PTHR14226:SF57">
    <property type="entry name" value="BLR7027 PROTEIN"/>
    <property type="match status" value="1"/>
</dbReference>
<dbReference type="SUPFAM" id="SSF52151">
    <property type="entry name" value="FabD/lysophospholipase-like"/>
    <property type="match status" value="1"/>
</dbReference>
<evidence type="ECO:0000313" key="7">
    <source>
        <dbReference type="Proteomes" id="UP000295357"/>
    </source>
</evidence>
<dbReference type="GO" id="GO:0016787">
    <property type="term" value="F:hydrolase activity"/>
    <property type="evidence" value="ECO:0007669"/>
    <property type="project" value="UniProtKB-UniRule"/>
</dbReference>
<comment type="caution">
    <text evidence="6">The sequence shown here is derived from an EMBL/GenBank/DDBJ whole genome shotgun (WGS) entry which is preliminary data.</text>
</comment>